<gene>
    <name evidence="3" type="primary">mazG</name>
    <name evidence="3" type="ORF">ACFPRA_18585</name>
</gene>
<dbReference type="InterPro" id="IPR000878">
    <property type="entry name" value="4pyrrol_Mease"/>
</dbReference>
<dbReference type="NCBIfam" id="TIGR00444">
    <property type="entry name" value="mazG"/>
    <property type="match status" value="1"/>
</dbReference>
<dbReference type="CDD" id="cd11528">
    <property type="entry name" value="NTP-PPase_MazG_Nterm"/>
    <property type="match status" value="1"/>
</dbReference>
<dbReference type="PANTHER" id="PTHR30522:SF0">
    <property type="entry name" value="NUCLEOSIDE TRIPHOSPHATE PYROPHOSPHOHYDROLASE"/>
    <property type="match status" value="1"/>
</dbReference>
<dbReference type="RefSeq" id="WP_381438002.1">
    <property type="nucleotide sequence ID" value="NZ_JBHSNO010000012.1"/>
</dbReference>
<dbReference type="SUPFAM" id="SSF101386">
    <property type="entry name" value="all-alpha NTP pyrophosphatases"/>
    <property type="match status" value="2"/>
</dbReference>
<keyword evidence="4" id="KW-1185">Reference proteome</keyword>
<dbReference type="GO" id="GO:0047429">
    <property type="term" value="F:nucleoside triphosphate diphosphatase activity"/>
    <property type="evidence" value="ECO:0007669"/>
    <property type="project" value="UniProtKB-EC"/>
</dbReference>
<proteinExistence type="predicted"/>
<dbReference type="CDD" id="cd11723">
    <property type="entry name" value="YabN_N_like"/>
    <property type="match status" value="1"/>
</dbReference>
<accession>A0ABW0TN35</accession>
<dbReference type="InterPro" id="IPR004518">
    <property type="entry name" value="MazG-like_dom"/>
</dbReference>
<evidence type="ECO:0000259" key="2">
    <source>
        <dbReference type="Pfam" id="PF03819"/>
    </source>
</evidence>
<dbReference type="InterPro" id="IPR035013">
    <property type="entry name" value="YabN_N"/>
</dbReference>
<keyword evidence="3" id="KW-0378">Hydrolase</keyword>
<dbReference type="EC" id="3.6.1.9" evidence="3"/>
<dbReference type="SUPFAM" id="SSF53790">
    <property type="entry name" value="Tetrapyrrole methylase"/>
    <property type="match status" value="1"/>
</dbReference>
<dbReference type="InterPro" id="IPR024180">
    <property type="entry name" value="Tetrapyrrole_Mease/MazG_pred"/>
</dbReference>
<dbReference type="Gene3D" id="1.10.287.1080">
    <property type="entry name" value="MazG-like"/>
    <property type="match status" value="2"/>
</dbReference>
<dbReference type="InterPro" id="IPR035996">
    <property type="entry name" value="4pyrrol_Methylase_sf"/>
</dbReference>
<protein>
    <submittedName>
        <fullName evidence="3">Nucleoside triphosphate pyrophosphohydrolase</fullName>
        <ecNumber evidence="3">3.6.1.9</ecNumber>
    </submittedName>
</protein>
<sequence>MHQLTVIGLGAGDLAQLSIGTYRKLKEAEHLVARTDQHPAIAELRAEGVALTSFDEIYENNDSFQVVYEKIVDELLKMCGERPVTYVVPGHPLVAERTVQLLIEKEREGDVKLDIAGGNSFLDPIFAALRIDPIEGFQLLDGTDIQRDAVQMTQHVLIAQVYDAFVASEVKLSLMEKYAYDHLVTIVTAAGSKDEKLTTVPLFELDRVTEIDNLTTIYVPPAVSREERLKDWSTFREIIAALRAPDGCPWDREQTHETLKRHLIEEAHELLEAINQQDDEAIVEELGDVLLQVFLHAQIGEDEGYFAMEDVLQAVASKMIRRHPHVFGNDNVESSEEVLQNWQEIKNSEKPQTASLLDGQDRHTSSLLTSFNYQKAAARVGFDWPAIDGAIEKFKEEWQEFQHEVQQGTKERQMDELGDVLFTIVNISRFLKLSPEEAMVHANQKFKSRFAFVEACVKEDRGHFSDYTLDELEAFWQQAKERGEHA</sequence>
<dbReference type="InterPro" id="IPR048015">
    <property type="entry name" value="NTP-PPase_MazG-like_N"/>
</dbReference>
<dbReference type="Pfam" id="PF00590">
    <property type="entry name" value="TP_methylase"/>
    <property type="match status" value="1"/>
</dbReference>
<feature type="domain" description="NTP pyrophosphohydrolase MazG-like" evidence="2">
    <location>
        <begin position="394"/>
        <end position="449"/>
    </location>
</feature>
<dbReference type="NCBIfam" id="NF007113">
    <property type="entry name" value="PRK09562.1"/>
    <property type="match status" value="1"/>
</dbReference>
<dbReference type="InterPro" id="IPR011551">
    <property type="entry name" value="NTP_PyrPHydrolase_MazG"/>
</dbReference>
<dbReference type="Proteomes" id="UP001596109">
    <property type="component" value="Unassembled WGS sequence"/>
</dbReference>
<feature type="domain" description="NTP pyrophosphohydrolase MazG-like" evidence="2">
    <location>
        <begin position="254"/>
        <end position="327"/>
    </location>
</feature>
<evidence type="ECO:0000313" key="3">
    <source>
        <dbReference type="EMBL" id="MFC5590891.1"/>
    </source>
</evidence>
<dbReference type="InterPro" id="IPR014777">
    <property type="entry name" value="4pyrrole_Mease_sub1"/>
</dbReference>
<dbReference type="PANTHER" id="PTHR30522">
    <property type="entry name" value="NUCLEOSIDE TRIPHOSPHATE PYROPHOSPHOHYDROLASE"/>
    <property type="match status" value="1"/>
</dbReference>
<name>A0ABW0TN35_9BACL</name>
<dbReference type="Gene3D" id="3.40.1010.10">
    <property type="entry name" value="Cobalt-precorrin-4 Transmethylase, Domain 1"/>
    <property type="match status" value="1"/>
</dbReference>
<comment type="caution">
    <text evidence="3">The sequence shown here is derived from an EMBL/GenBank/DDBJ whole genome shotgun (WGS) entry which is preliminary data.</text>
</comment>
<dbReference type="Pfam" id="PF03819">
    <property type="entry name" value="MazG"/>
    <property type="match status" value="2"/>
</dbReference>
<evidence type="ECO:0000313" key="4">
    <source>
        <dbReference type="Proteomes" id="UP001596109"/>
    </source>
</evidence>
<feature type="domain" description="Tetrapyrrole methylase" evidence="1">
    <location>
        <begin position="4"/>
        <end position="205"/>
    </location>
</feature>
<dbReference type="InterPro" id="IPR048011">
    <property type="entry name" value="NTP-PPase_MazG-like_C"/>
</dbReference>
<organism evidence="3 4">
    <name type="scientific">Sporosarcina soli</name>
    <dbReference type="NCBI Taxonomy" id="334736"/>
    <lineage>
        <taxon>Bacteria</taxon>
        <taxon>Bacillati</taxon>
        <taxon>Bacillota</taxon>
        <taxon>Bacilli</taxon>
        <taxon>Bacillales</taxon>
        <taxon>Caryophanaceae</taxon>
        <taxon>Sporosarcina</taxon>
    </lineage>
</organism>
<reference evidence="4" key="1">
    <citation type="journal article" date="2019" name="Int. J. Syst. Evol. Microbiol.">
        <title>The Global Catalogue of Microorganisms (GCM) 10K type strain sequencing project: providing services to taxonomists for standard genome sequencing and annotation.</title>
        <authorList>
            <consortium name="The Broad Institute Genomics Platform"/>
            <consortium name="The Broad Institute Genome Sequencing Center for Infectious Disease"/>
            <person name="Wu L."/>
            <person name="Ma J."/>
        </authorList>
    </citation>
    <scope>NUCLEOTIDE SEQUENCE [LARGE SCALE GENOMIC DNA]</scope>
    <source>
        <strain evidence="4">CGMCC 4.1434</strain>
    </source>
</reference>
<dbReference type="EMBL" id="JBHSNO010000012">
    <property type="protein sequence ID" value="MFC5590891.1"/>
    <property type="molecule type" value="Genomic_DNA"/>
</dbReference>
<dbReference type="CDD" id="cd11529">
    <property type="entry name" value="NTP-PPase_MazG_Cterm"/>
    <property type="match status" value="1"/>
</dbReference>
<dbReference type="PIRSF" id="PIRSF002845">
    <property type="entry name" value="Ttrprl_mtas_MazG"/>
    <property type="match status" value="1"/>
</dbReference>
<evidence type="ECO:0000259" key="1">
    <source>
        <dbReference type="Pfam" id="PF00590"/>
    </source>
</evidence>